<dbReference type="EMBL" id="QQTP01000001">
    <property type="protein sequence ID" value="RDJ29254.1"/>
    <property type="molecule type" value="Genomic_DNA"/>
</dbReference>
<organism evidence="2 3">
    <name type="scientific">Bosea caraganae</name>
    <dbReference type="NCBI Taxonomy" id="2763117"/>
    <lineage>
        <taxon>Bacteria</taxon>
        <taxon>Pseudomonadati</taxon>
        <taxon>Pseudomonadota</taxon>
        <taxon>Alphaproteobacteria</taxon>
        <taxon>Hyphomicrobiales</taxon>
        <taxon>Boseaceae</taxon>
        <taxon>Bosea</taxon>
    </lineage>
</organism>
<keyword evidence="3" id="KW-1185">Reference proteome</keyword>
<feature type="signal peptide" evidence="1">
    <location>
        <begin position="1"/>
        <end position="31"/>
    </location>
</feature>
<evidence type="ECO:0000313" key="3">
    <source>
        <dbReference type="Proteomes" id="UP000255207"/>
    </source>
</evidence>
<evidence type="ECO:0000256" key="1">
    <source>
        <dbReference type="SAM" id="SignalP"/>
    </source>
</evidence>
<dbReference type="AlphaFoldDB" id="A0A370LBA2"/>
<gene>
    <name evidence="2" type="ORF">DWE98_01385</name>
</gene>
<name>A0A370LBA2_9HYPH</name>
<reference evidence="3" key="1">
    <citation type="submission" date="2018-07" db="EMBL/GenBank/DDBJ databases">
        <authorList>
            <person name="Safronova V.I."/>
            <person name="Chirak E.R."/>
            <person name="Sazanova A.L."/>
        </authorList>
    </citation>
    <scope>NUCLEOTIDE SEQUENCE [LARGE SCALE GENOMIC DNA]</scope>
    <source>
        <strain evidence="3">RCAM04685</strain>
    </source>
</reference>
<keyword evidence="1" id="KW-0732">Signal</keyword>
<feature type="chain" id="PRO_5030068565" evidence="1">
    <location>
        <begin position="32"/>
        <end position="313"/>
    </location>
</feature>
<dbReference type="Proteomes" id="UP000255207">
    <property type="component" value="Unassembled WGS sequence"/>
</dbReference>
<dbReference type="OrthoDB" id="108782at2"/>
<evidence type="ECO:0000313" key="2">
    <source>
        <dbReference type="EMBL" id="RDJ29254.1"/>
    </source>
</evidence>
<proteinExistence type="predicted"/>
<comment type="caution">
    <text evidence="2">The sequence shown here is derived from an EMBL/GenBank/DDBJ whole genome shotgun (WGS) entry which is preliminary data.</text>
</comment>
<dbReference type="InterPro" id="IPR021556">
    <property type="entry name" value="DUF2950"/>
</dbReference>
<dbReference type="Pfam" id="PF11453">
    <property type="entry name" value="DUF2950"/>
    <property type="match status" value="1"/>
</dbReference>
<protein>
    <submittedName>
        <fullName evidence="2">DUF2950 domain-containing protein</fullName>
    </submittedName>
</protein>
<sequence length="313" mass="33379">MSRFSPIGSFATKRSCMSAVALLAMTFAASAQQSFNAPEAAAEALVKAVRGDDVKGARALLGRGGDDILSSGDEIADAALRKRFVAAYDAQHKVTTSGDKATLIVGQEDFPFPIPLFRKGERWQFDTAAGRQEILFRRIGRNELDAIQVCLAYVDAQNEYADKDRTGSGRGVYAQRVVSRPGQKDGLYWASSQGGDASPLGELAARAAAEGYLIDGGPAPFHGYYYKILTRQGPAAAGGTLNYVVGGKMIGGFALLAYPAEYGNSGVMTFMINHAGTVYQKDLGLQTADRAKRIASFDPDSSWKKVSPAEQAP</sequence>
<accession>A0A370LBA2</accession>